<protein>
    <submittedName>
        <fullName evidence="1 2">Uncharacterized protein</fullName>
    </submittedName>
</protein>
<dbReference type="VEuPathDB" id="VectorBase:CQUJHB009739"/>
<dbReference type="KEGG" id="cqu:CpipJ_CPIJ014567"/>
<proteinExistence type="predicted"/>
<dbReference type="VEuPathDB" id="VectorBase:CPIJ014567"/>
<dbReference type="Proteomes" id="UP000002320">
    <property type="component" value="Unassembled WGS sequence"/>
</dbReference>
<accession>B0X5E6</accession>
<dbReference type="PANTHER" id="PTHR37984:SF5">
    <property type="entry name" value="PROTEIN NYNRIN-LIKE"/>
    <property type="match status" value="1"/>
</dbReference>
<sequence length="290" mass="31439">MLNYDFDIQHMPTSDFNCADMLSNRKRDDLVSIIADTIDKVLVSFAALQKATATNAILQAVVKYIRDEWPSSAGSVTNPEVFPYLHQRESLSLVDGCVMFPNQFRHQILRQFHRGHPGSALQRLRAVSSTDSTTKMSNSLSDATLAPLIFFHGFGLADPVAAPVPAIRNSWTTTLKNPTIRSNPVHPKQSSRMVLPPATAALPAEPVSGGRGHPICVIWILRASPSASCIRRLTLASGTIRFSTISSGGIAGWIALVDEPPSKVPKWERARDSDARLLALFAGATSPGAC</sequence>
<reference evidence="1" key="1">
    <citation type="submission" date="2007-03" db="EMBL/GenBank/DDBJ databases">
        <title>Annotation of Culex pipiens quinquefasciatus.</title>
        <authorList>
            <consortium name="The Broad Institute Genome Sequencing Platform"/>
            <person name="Atkinson P.W."/>
            <person name="Hemingway J."/>
            <person name="Christensen B.M."/>
            <person name="Higgs S."/>
            <person name="Kodira C."/>
            <person name="Hannick L."/>
            <person name="Megy K."/>
            <person name="O'Leary S."/>
            <person name="Pearson M."/>
            <person name="Haas B.J."/>
            <person name="Mauceli E."/>
            <person name="Wortman J.R."/>
            <person name="Lee N.H."/>
            <person name="Guigo R."/>
            <person name="Stanke M."/>
            <person name="Alvarado L."/>
            <person name="Amedeo P."/>
            <person name="Antoine C.H."/>
            <person name="Arensburger P."/>
            <person name="Bidwell S.L."/>
            <person name="Crawford M."/>
            <person name="Camaro F."/>
            <person name="Devon K."/>
            <person name="Engels R."/>
            <person name="Hammond M."/>
            <person name="Howarth C."/>
            <person name="Koehrsen M."/>
            <person name="Lawson D."/>
            <person name="Montgomery P."/>
            <person name="Nene V."/>
            <person name="Nusbaum C."/>
            <person name="Puiu D."/>
            <person name="Romero-Severson J."/>
            <person name="Severson D.W."/>
            <person name="Shumway M."/>
            <person name="Sisk P."/>
            <person name="Stolte C."/>
            <person name="Zeng Q."/>
            <person name="Eisenstadt E."/>
            <person name="Fraser-Liggett C."/>
            <person name="Strausberg R."/>
            <person name="Galagan J."/>
            <person name="Birren B."/>
            <person name="Collins F.H."/>
        </authorList>
    </citation>
    <scope>NUCLEOTIDE SEQUENCE [LARGE SCALE GENOMIC DNA]</scope>
    <source>
        <strain evidence="1">JHB</strain>
    </source>
</reference>
<evidence type="ECO:0000313" key="3">
    <source>
        <dbReference type="Proteomes" id="UP000002320"/>
    </source>
</evidence>
<dbReference type="STRING" id="7176.B0X5E6"/>
<dbReference type="InParanoid" id="B0X5E6"/>
<name>B0X5E6_CULQU</name>
<dbReference type="AlphaFoldDB" id="B0X5E6"/>
<evidence type="ECO:0000313" key="1">
    <source>
        <dbReference type="EMBL" id="EDS40831.1"/>
    </source>
</evidence>
<evidence type="ECO:0000313" key="2">
    <source>
        <dbReference type="EnsemblMetazoa" id="CPIJ014567-PA"/>
    </source>
</evidence>
<reference evidence="2" key="2">
    <citation type="submission" date="2020-05" db="UniProtKB">
        <authorList>
            <consortium name="EnsemblMetazoa"/>
        </authorList>
    </citation>
    <scope>IDENTIFICATION</scope>
    <source>
        <strain evidence="2">JHB</strain>
    </source>
</reference>
<gene>
    <name evidence="2" type="primary">6047874</name>
    <name evidence="1" type="ORF">CpipJ_CPIJ014567</name>
</gene>
<dbReference type="InterPro" id="IPR050951">
    <property type="entry name" value="Retrovirus_Pol_polyprotein"/>
</dbReference>
<dbReference type="PANTHER" id="PTHR37984">
    <property type="entry name" value="PROTEIN CBG26694"/>
    <property type="match status" value="1"/>
</dbReference>
<dbReference type="EnsemblMetazoa" id="CPIJ014567-RA">
    <property type="protein sequence ID" value="CPIJ014567-PA"/>
    <property type="gene ID" value="CPIJ014567"/>
</dbReference>
<dbReference type="OrthoDB" id="7786035at2759"/>
<dbReference type="EMBL" id="DS232376">
    <property type="protein sequence ID" value="EDS40831.1"/>
    <property type="molecule type" value="Genomic_DNA"/>
</dbReference>
<organism>
    <name type="scientific">Culex quinquefasciatus</name>
    <name type="common">Southern house mosquito</name>
    <name type="synonym">Culex pungens</name>
    <dbReference type="NCBI Taxonomy" id="7176"/>
    <lineage>
        <taxon>Eukaryota</taxon>
        <taxon>Metazoa</taxon>
        <taxon>Ecdysozoa</taxon>
        <taxon>Arthropoda</taxon>
        <taxon>Hexapoda</taxon>
        <taxon>Insecta</taxon>
        <taxon>Pterygota</taxon>
        <taxon>Neoptera</taxon>
        <taxon>Endopterygota</taxon>
        <taxon>Diptera</taxon>
        <taxon>Nematocera</taxon>
        <taxon>Culicoidea</taxon>
        <taxon>Culicidae</taxon>
        <taxon>Culicinae</taxon>
        <taxon>Culicini</taxon>
        <taxon>Culex</taxon>
        <taxon>Culex</taxon>
    </lineage>
</organism>
<keyword evidence="3" id="KW-1185">Reference proteome</keyword>
<dbReference type="HOGENOM" id="CLU_960601_0_0_1"/>